<gene>
    <name evidence="2" type="ORF">FOF52_14610</name>
</gene>
<dbReference type="Gene3D" id="3.40.30.10">
    <property type="entry name" value="Glutaredoxin"/>
    <property type="match status" value="1"/>
</dbReference>
<proteinExistence type="predicted"/>
<dbReference type="RefSeq" id="WP_248590523.1">
    <property type="nucleotide sequence ID" value="NZ_BAABEB010000005.1"/>
</dbReference>
<dbReference type="SUPFAM" id="SSF52833">
    <property type="entry name" value="Thioredoxin-like"/>
    <property type="match status" value="1"/>
</dbReference>
<dbReference type="InterPro" id="IPR036249">
    <property type="entry name" value="Thioredoxin-like_sf"/>
</dbReference>
<reference evidence="2 3" key="1">
    <citation type="submission" date="2020-04" db="EMBL/GenBank/DDBJ databases">
        <title>Thermobifida alba genome sequencing and assembly.</title>
        <authorList>
            <person name="Luzics S."/>
            <person name="Horvath B."/>
            <person name="Nagy I."/>
            <person name="Toth A."/>
            <person name="Nagy I."/>
            <person name="Kukolya J."/>
        </authorList>
    </citation>
    <scope>NUCLEOTIDE SEQUENCE [LARGE SCALE GENOMIC DNA]</scope>
    <source>
        <strain evidence="2 3">DSM 43795</strain>
    </source>
</reference>
<dbReference type="Pfam" id="PF00578">
    <property type="entry name" value="AhpC-TSA"/>
    <property type="match status" value="1"/>
</dbReference>
<dbReference type="Proteomes" id="UP000832041">
    <property type="component" value="Chromosome"/>
</dbReference>
<feature type="domain" description="Thioredoxin" evidence="1">
    <location>
        <begin position="51"/>
        <end position="182"/>
    </location>
</feature>
<evidence type="ECO:0000313" key="2">
    <source>
        <dbReference type="EMBL" id="UPT22041.1"/>
    </source>
</evidence>
<dbReference type="EMBL" id="CP051627">
    <property type="protein sequence ID" value="UPT22041.1"/>
    <property type="molecule type" value="Genomic_DNA"/>
</dbReference>
<name>A0ABY4L577_THEAE</name>
<dbReference type="InterPro" id="IPR013766">
    <property type="entry name" value="Thioredoxin_domain"/>
</dbReference>
<organism evidence="2 3">
    <name type="scientific">Thermobifida alba</name>
    <name type="common">Thermomonospora alba</name>
    <dbReference type="NCBI Taxonomy" id="53522"/>
    <lineage>
        <taxon>Bacteria</taxon>
        <taxon>Bacillati</taxon>
        <taxon>Actinomycetota</taxon>
        <taxon>Actinomycetes</taxon>
        <taxon>Streptosporangiales</taxon>
        <taxon>Nocardiopsidaceae</taxon>
        <taxon>Thermobifida</taxon>
    </lineage>
</organism>
<evidence type="ECO:0000313" key="3">
    <source>
        <dbReference type="Proteomes" id="UP000832041"/>
    </source>
</evidence>
<dbReference type="PROSITE" id="PS51352">
    <property type="entry name" value="THIOREDOXIN_2"/>
    <property type="match status" value="1"/>
</dbReference>
<sequence>MTALLTAAVLLVGALCVLNLVLTVGVIRRLREHTELIQNMPRMQPPEQIMLPAGETVGPFTAVTEDGTEVSRDDLAEETLVAVFSPTCSACAEQLPLFLDRARSFPGGRANVLAVVVGGREEAAAQAEQLAPVARVAIEDHGGPVAKALDVRGFPAFARLTADGRVLASGYRTDDLGVPVAA</sequence>
<keyword evidence="3" id="KW-1185">Reference proteome</keyword>
<protein>
    <submittedName>
        <fullName evidence="2">Redoxin domain-containing protein</fullName>
    </submittedName>
</protein>
<evidence type="ECO:0000259" key="1">
    <source>
        <dbReference type="PROSITE" id="PS51352"/>
    </source>
</evidence>
<dbReference type="InterPro" id="IPR000866">
    <property type="entry name" value="AhpC/TSA"/>
</dbReference>
<accession>A0ABY4L577</accession>